<name>A0AAN9E9C6_CROPI</name>
<gene>
    <name evidence="2" type="ORF">RIF29_34903</name>
</gene>
<keyword evidence="1" id="KW-1133">Transmembrane helix</keyword>
<dbReference type="AlphaFoldDB" id="A0AAN9E9C6"/>
<organism evidence="2 3">
    <name type="scientific">Crotalaria pallida</name>
    <name type="common">Smooth rattlebox</name>
    <name type="synonym">Crotalaria striata</name>
    <dbReference type="NCBI Taxonomy" id="3830"/>
    <lineage>
        <taxon>Eukaryota</taxon>
        <taxon>Viridiplantae</taxon>
        <taxon>Streptophyta</taxon>
        <taxon>Embryophyta</taxon>
        <taxon>Tracheophyta</taxon>
        <taxon>Spermatophyta</taxon>
        <taxon>Magnoliopsida</taxon>
        <taxon>eudicotyledons</taxon>
        <taxon>Gunneridae</taxon>
        <taxon>Pentapetalae</taxon>
        <taxon>rosids</taxon>
        <taxon>fabids</taxon>
        <taxon>Fabales</taxon>
        <taxon>Fabaceae</taxon>
        <taxon>Papilionoideae</taxon>
        <taxon>50 kb inversion clade</taxon>
        <taxon>genistoids sensu lato</taxon>
        <taxon>core genistoids</taxon>
        <taxon>Crotalarieae</taxon>
        <taxon>Crotalaria</taxon>
    </lineage>
</organism>
<evidence type="ECO:0000313" key="2">
    <source>
        <dbReference type="EMBL" id="KAK7251584.1"/>
    </source>
</evidence>
<protein>
    <submittedName>
        <fullName evidence="2">Uncharacterized protein</fullName>
    </submittedName>
</protein>
<reference evidence="2 3" key="1">
    <citation type="submission" date="2024-01" db="EMBL/GenBank/DDBJ databases">
        <title>The genomes of 5 underutilized Papilionoideae crops provide insights into root nodulation and disease resistanc.</title>
        <authorList>
            <person name="Yuan L."/>
        </authorList>
    </citation>
    <scope>NUCLEOTIDE SEQUENCE [LARGE SCALE GENOMIC DNA]</scope>
    <source>
        <strain evidence="2">ZHUSHIDOU_FW_LH</strain>
        <tissue evidence="2">Leaf</tissue>
    </source>
</reference>
<keyword evidence="1" id="KW-0472">Membrane</keyword>
<evidence type="ECO:0000313" key="3">
    <source>
        <dbReference type="Proteomes" id="UP001372338"/>
    </source>
</evidence>
<sequence length="108" mass="12178">MAAKTVGFAGFIVIFSIVSSSYFHFFFFPTFGSICFIINFIFIHSSIIMNISLVLIFLGSDQFFILSMSQVCFCNEIVDFNFEMALLNRRSRPPSESTGYEIVAVGPQ</sequence>
<dbReference type="Proteomes" id="UP001372338">
    <property type="component" value="Unassembled WGS sequence"/>
</dbReference>
<accession>A0AAN9E9C6</accession>
<evidence type="ECO:0000256" key="1">
    <source>
        <dbReference type="SAM" id="Phobius"/>
    </source>
</evidence>
<comment type="caution">
    <text evidence="2">The sequence shown here is derived from an EMBL/GenBank/DDBJ whole genome shotgun (WGS) entry which is preliminary data.</text>
</comment>
<proteinExistence type="predicted"/>
<feature type="transmembrane region" description="Helical" evidence="1">
    <location>
        <begin position="34"/>
        <end position="57"/>
    </location>
</feature>
<dbReference type="EMBL" id="JAYWIO010000007">
    <property type="protein sequence ID" value="KAK7251584.1"/>
    <property type="molecule type" value="Genomic_DNA"/>
</dbReference>
<feature type="transmembrane region" description="Helical" evidence="1">
    <location>
        <begin position="6"/>
        <end position="27"/>
    </location>
</feature>
<keyword evidence="1" id="KW-0812">Transmembrane</keyword>
<keyword evidence="3" id="KW-1185">Reference proteome</keyword>